<comment type="caution">
    <text evidence="6">The sequence shown here is derived from an EMBL/GenBank/DDBJ whole genome shotgun (WGS) entry which is preliminary data.</text>
</comment>
<dbReference type="GO" id="GO:0030170">
    <property type="term" value="F:pyridoxal phosphate binding"/>
    <property type="evidence" value="ECO:0007669"/>
    <property type="project" value="TreeGrafter"/>
</dbReference>
<evidence type="ECO:0000256" key="3">
    <source>
        <dbReference type="PIRSR" id="PIRSR000390-1"/>
    </source>
</evidence>
<dbReference type="SUPFAM" id="SSF53383">
    <property type="entry name" value="PLP-dependent transferases"/>
    <property type="match status" value="1"/>
</dbReference>
<dbReference type="Gene3D" id="3.40.640.10">
    <property type="entry name" value="Type I PLP-dependent aspartate aminotransferase-like (Major domain)"/>
    <property type="match status" value="1"/>
</dbReference>
<dbReference type="Pfam" id="PF01041">
    <property type="entry name" value="DegT_DnrJ_EryC1"/>
    <property type="match status" value="1"/>
</dbReference>
<evidence type="ECO:0000313" key="7">
    <source>
        <dbReference type="Proteomes" id="UP000197596"/>
    </source>
</evidence>
<dbReference type="GO" id="GO:0000271">
    <property type="term" value="P:polysaccharide biosynthetic process"/>
    <property type="evidence" value="ECO:0007669"/>
    <property type="project" value="TreeGrafter"/>
</dbReference>
<comment type="similarity">
    <text evidence="2 5">Belongs to the DegT/DnrJ/EryC1 family.</text>
</comment>
<dbReference type="PANTHER" id="PTHR30244:SF36">
    <property type="entry name" value="3-OXO-GLUCOSE-6-PHOSPHATE:GLUTAMATE AMINOTRANSFERASE"/>
    <property type="match status" value="1"/>
</dbReference>
<evidence type="ECO:0000256" key="2">
    <source>
        <dbReference type="ARBA" id="ARBA00037999"/>
    </source>
</evidence>
<dbReference type="CDD" id="cd00616">
    <property type="entry name" value="AHBA_syn"/>
    <property type="match status" value="1"/>
</dbReference>
<evidence type="ECO:0000313" key="6">
    <source>
        <dbReference type="EMBL" id="OWY27305.1"/>
    </source>
</evidence>
<dbReference type="PANTHER" id="PTHR30244">
    <property type="entry name" value="TRANSAMINASE"/>
    <property type="match status" value="1"/>
</dbReference>
<evidence type="ECO:0000256" key="1">
    <source>
        <dbReference type="ARBA" id="ARBA00022898"/>
    </source>
</evidence>
<evidence type="ECO:0000256" key="4">
    <source>
        <dbReference type="PIRSR" id="PIRSR000390-2"/>
    </source>
</evidence>
<organism evidence="6 7">
    <name type="scientific">Herbaspirillum robiniae</name>
    <dbReference type="NCBI Taxonomy" id="2014887"/>
    <lineage>
        <taxon>Bacteria</taxon>
        <taxon>Pseudomonadati</taxon>
        <taxon>Pseudomonadota</taxon>
        <taxon>Betaproteobacteria</taxon>
        <taxon>Burkholderiales</taxon>
        <taxon>Oxalobacteraceae</taxon>
        <taxon>Herbaspirillum</taxon>
    </lineage>
</organism>
<name>A0A246WLU0_9BURK</name>
<proteinExistence type="inferred from homology"/>
<keyword evidence="6" id="KW-0032">Aminotransferase</keyword>
<dbReference type="InterPro" id="IPR015422">
    <property type="entry name" value="PyrdxlP-dep_Trfase_small"/>
</dbReference>
<dbReference type="EMBL" id="NJGU01000011">
    <property type="protein sequence ID" value="OWY27305.1"/>
    <property type="molecule type" value="Genomic_DNA"/>
</dbReference>
<evidence type="ECO:0000256" key="5">
    <source>
        <dbReference type="RuleBase" id="RU004508"/>
    </source>
</evidence>
<dbReference type="InterPro" id="IPR015424">
    <property type="entry name" value="PyrdxlP-dep_Trfase"/>
</dbReference>
<dbReference type="Gene3D" id="3.90.1150.10">
    <property type="entry name" value="Aspartate Aminotransferase, domain 1"/>
    <property type="match status" value="1"/>
</dbReference>
<protein>
    <submittedName>
        <fullName evidence="6">Aminotransferase</fullName>
    </submittedName>
</protein>
<keyword evidence="6" id="KW-0808">Transferase</keyword>
<dbReference type="Proteomes" id="UP000197596">
    <property type="component" value="Unassembled WGS sequence"/>
</dbReference>
<dbReference type="InterPro" id="IPR015421">
    <property type="entry name" value="PyrdxlP-dep_Trfase_major"/>
</dbReference>
<dbReference type="InterPro" id="IPR000653">
    <property type="entry name" value="DegT/StrS_aminotransferase"/>
</dbReference>
<dbReference type="RefSeq" id="WP_088752261.1">
    <property type="nucleotide sequence ID" value="NZ_NJGU01000011.1"/>
</dbReference>
<reference evidence="6 7" key="1">
    <citation type="submission" date="2017-06" db="EMBL/GenBank/DDBJ databases">
        <title>Herbaspirillum phytohormonus sp. nov., isolated from the root nodule of Robinia pseudoacacia in lead-zinc mine.</title>
        <authorList>
            <person name="Fan M."/>
            <person name="Lin Y."/>
        </authorList>
    </citation>
    <scope>NUCLEOTIDE SEQUENCE [LARGE SCALE GENOMIC DNA]</scope>
    <source>
        <strain evidence="6 7">HZ10</strain>
    </source>
</reference>
<gene>
    <name evidence="6" type="ORF">CEJ42_19820</name>
</gene>
<dbReference type="AlphaFoldDB" id="A0A246WLU0"/>
<dbReference type="PIRSF" id="PIRSF000390">
    <property type="entry name" value="PLP_StrS"/>
    <property type="match status" value="1"/>
</dbReference>
<feature type="modified residue" description="N6-(pyridoxal phosphate)lysine" evidence="4">
    <location>
        <position position="190"/>
    </location>
</feature>
<sequence length="373" mass="41248">MNESLTIEYESLARSNDAFMADLEAAATRVIRSGWYVLGQEVNAFETEFAHYVGARHCIGVANGLDALILSIEALDLPKGSDILVASNTYIATILAIVRAGHNPVLVEPELATFNMDPARLPHAMTSNTRAICVTHLFGKTCRMDAIGAFADAHGLKVVEDCAQSHGARLGNQMTGTFGDAGCFSFYPTKNLGAIGDAGAIVTNDDALADRLRHTRNYGSKQKYVNRYIGQNSRLDEMQAALLRVKLRHLDNMTEHKRTLAEVYFSHLPDSVEMPVRRPDEYDVFHIYGIRHPQRDALRQYLLARGVKTEIHYPIPPHQQEAMRGLLSGRYYPIAEELHATELSLPVSFGHTIEDVTRVAATIKEFDHGSGAS</sequence>
<feature type="active site" description="Proton acceptor" evidence="3">
    <location>
        <position position="190"/>
    </location>
</feature>
<accession>A0A246WLU0</accession>
<dbReference type="GO" id="GO:0008483">
    <property type="term" value="F:transaminase activity"/>
    <property type="evidence" value="ECO:0007669"/>
    <property type="project" value="UniProtKB-KW"/>
</dbReference>
<keyword evidence="1 4" id="KW-0663">Pyridoxal phosphate</keyword>